<protein>
    <submittedName>
        <fullName evidence="1">Uncharacterized protein</fullName>
    </submittedName>
</protein>
<accession>A0A5J5IBS4</accession>
<dbReference type="EMBL" id="VYQF01000010">
    <property type="protein sequence ID" value="KAA9035862.1"/>
    <property type="molecule type" value="Genomic_DNA"/>
</dbReference>
<organism evidence="1 2">
    <name type="scientific">Ginsengibacter hankyongi</name>
    <dbReference type="NCBI Taxonomy" id="2607284"/>
    <lineage>
        <taxon>Bacteria</taxon>
        <taxon>Pseudomonadati</taxon>
        <taxon>Bacteroidota</taxon>
        <taxon>Chitinophagia</taxon>
        <taxon>Chitinophagales</taxon>
        <taxon>Chitinophagaceae</taxon>
        <taxon>Ginsengibacter</taxon>
    </lineage>
</organism>
<evidence type="ECO:0000313" key="1">
    <source>
        <dbReference type="EMBL" id="KAA9035862.1"/>
    </source>
</evidence>
<proteinExistence type="predicted"/>
<reference evidence="1 2" key="1">
    <citation type="submission" date="2019-09" db="EMBL/GenBank/DDBJ databases">
        <title>Draft genome sequence of Ginsengibacter sp. BR5-29.</title>
        <authorList>
            <person name="Im W.-T."/>
        </authorList>
    </citation>
    <scope>NUCLEOTIDE SEQUENCE [LARGE SCALE GENOMIC DNA]</scope>
    <source>
        <strain evidence="1 2">BR5-29</strain>
    </source>
</reference>
<dbReference type="Proteomes" id="UP000326903">
    <property type="component" value="Unassembled WGS sequence"/>
</dbReference>
<comment type="caution">
    <text evidence="1">The sequence shown here is derived from an EMBL/GenBank/DDBJ whole genome shotgun (WGS) entry which is preliminary data.</text>
</comment>
<gene>
    <name evidence="1" type="ORF">FW778_20110</name>
</gene>
<sequence>MNNAEIIGIDNSLRPCSVDAPCDCPGGYFIHIDNVPDPNGNCTFCKSFKALRLPKSFTLGTNPQFPVSIKMDWRYDSLLCDSSRIVITRIARR</sequence>
<dbReference type="RefSeq" id="WP_150416689.1">
    <property type="nucleotide sequence ID" value="NZ_VYQF01000010.1"/>
</dbReference>
<name>A0A5J5IBS4_9BACT</name>
<dbReference type="AlphaFoldDB" id="A0A5J5IBS4"/>
<evidence type="ECO:0000313" key="2">
    <source>
        <dbReference type="Proteomes" id="UP000326903"/>
    </source>
</evidence>
<keyword evidence="2" id="KW-1185">Reference proteome</keyword>